<dbReference type="PANTHER" id="PTHR30037">
    <property type="entry name" value="DNA-3-METHYLADENINE GLYCOSYLASE 1"/>
    <property type="match status" value="1"/>
</dbReference>
<dbReference type="Proteomes" id="UP000242660">
    <property type="component" value="Unassembled WGS sequence"/>
</dbReference>
<gene>
    <name evidence="1" type="primary">tag</name>
    <name evidence="1" type="ORF">BZL35_00360</name>
</gene>
<dbReference type="PANTHER" id="PTHR30037:SF4">
    <property type="entry name" value="DNA-3-METHYLADENINE GLYCOSYLASE I"/>
    <property type="match status" value="1"/>
</dbReference>
<comment type="caution">
    <text evidence="1">The sequence shown here is derived from an EMBL/GenBank/DDBJ whole genome shotgun (WGS) entry which is preliminary data.</text>
</comment>
<organism evidence="1 2">
    <name type="scientific">Candidatus Pandoraea novymonadis</name>
    <dbReference type="NCBI Taxonomy" id="1808959"/>
    <lineage>
        <taxon>Bacteria</taxon>
        <taxon>Pseudomonadati</taxon>
        <taxon>Pseudomonadota</taxon>
        <taxon>Betaproteobacteria</taxon>
        <taxon>Burkholderiales</taxon>
        <taxon>Burkholderiaceae</taxon>
        <taxon>Pandoraea</taxon>
    </lineage>
</organism>
<evidence type="ECO:0000313" key="1">
    <source>
        <dbReference type="EMBL" id="PSB92131.1"/>
    </source>
</evidence>
<keyword evidence="2" id="KW-1185">Reference proteome</keyword>
<proteinExistence type="predicted"/>
<dbReference type="RefSeq" id="WP_106182296.1">
    <property type="nucleotide sequence ID" value="NZ_MUHY01000001.1"/>
</dbReference>
<dbReference type="EMBL" id="MUHY01000001">
    <property type="protein sequence ID" value="PSB92131.1"/>
    <property type="molecule type" value="Genomic_DNA"/>
</dbReference>
<accession>A0ABX5FFK3</accession>
<dbReference type="InterPro" id="IPR052891">
    <property type="entry name" value="DNA-3mA_glycosylase"/>
</dbReference>
<dbReference type="InterPro" id="IPR005019">
    <property type="entry name" value="Adenine_glyco"/>
</dbReference>
<dbReference type="InterPro" id="IPR011257">
    <property type="entry name" value="DNA_glycosylase"/>
</dbReference>
<sequence>MKRCPWSEGFKEYRQYHDEEWGVPLRDSRMLFELLMLEGAQAGLSWATILKKRDNYRLAFDNFDPVKIASYKEEDQARLMNNEGIVRNSLKISGVVKGSNSYLALQALGIRFEDFVWQFVGNKPIQNFWRKLDEVPTRTFESDNMSCALKKVGFTFVGSTICYAFMQASGMVNDHLINCPWHQIVSSTDSHLVANCN</sequence>
<dbReference type="Pfam" id="PF03352">
    <property type="entry name" value="Adenine_glyco"/>
    <property type="match status" value="1"/>
</dbReference>
<name>A0ABX5FFK3_9BURK</name>
<protein>
    <submittedName>
        <fullName evidence="1">DNA-3-methyladenine glycosylase 1</fullName>
    </submittedName>
</protein>
<dbReference type="SUPFAM" id="SSF48150">
    <property type="entry name" value="DNA-glycosylase"/>
    <property type="match status" value="1"/>
</dbReference>
<reference evidence="1 2" key="1">
    <citation type="journal article" date="2017" name="Front. Microbiol.">
        <title>Genome of Ca. Pandoraea novymonadis, an Endosymbiotic Bacterium of the Trypanosomatid Novymonas esmeraldas.</title>
        <authorList>
            <person name="Kostygov A.Y."/>
            <person name="Butenko A."/>
            <person name="Nenarokova A."/>
            <person name="Tashyreva D."/>
            <person name="Flegontov P."/>
            <person name="Lukes J."/>
            <person name="Yurchenko V."/>
        </authorList>
    </citation>
    <scope>NUCLEOTIDE SEQUENCE [LARGE SCALE GENOMIC DNA]</scope>
    <source>
        <strain evidence="1 2">E262</strain>
    </source>
</reference>
<dbReference type="Gene3D" id="1.10.340.30">
    <property type="entry name" value="Hypothetical protein, domain 2"/>
    <property type="match status" value="1"/>
</dbReference>
<evidence type="ECO:0000313" key="2">
    <source>
        <dbReference type="Proteomes" id="UP000242660"/>
    </source>
</evidence>